<gene>
    <name evidence="1" type="ORF">BBH99_02320</name>
</gene>
<organism evidence="1 2">
    <name type="scientific">Chryseobacterium contaminans</name>
    <dbReference type="NCBI Taxonomy" id="1423959"/>
    <lineage>
        <taxon>Bacteria</taxon>
        <taxon>Pseudomonadati</taxon>
        <taxon>Bacteroidota</taxon>
        <taxon>Flavobacteriia</taxon>
        <taxon>Flavobacteriales</taxon>
        <taxon>Weeksellaceae</taxon>
        <taxon>Chryseobacterium group</taxon>
        <taxon>Chryseobacterium</taxon>
    </lineage>
</organism>
<evidence type="ECO:0000313" key="2">
    <source>
        <dbReference type="Proteomes" id="UP000093508"/>
    </source>
</evidence>
<reference evidence="1 2" key="1">
    <citation type="submission" date="2016-07" db="EMBL/GenBank/DDBJ databases">
        <authorList>
            <person name="Jeong J.-J."/>
            <person name="Kim D.W."/>
            <person name="Sang M.K."/>
            <person name="Choi I.-G."/>
            <person name="Kim K.D."/>
        </authorList>
    </citation>
    <scope>NUCLEOTIDE SEQUENCE [LARGE SCALE GENOMIC DNA]</scope>
    <source>
        <strain evidence="1 2">C-26</strain>
    </source>
</reference>
<name>A0ABX2X369_9FLAO</name>
<sequence>MKIQNLNLKLEMTPHIDSLMTQIKANQKVQFDEIDRKLEEHSKPKMQYLFVKLSVMENRISQMQESNIISPIQELDRIDDEIKARLEDQVISEYLNSPSAKVYQGKILQKETFVFSSYTEASEKRKSFLISKN</sequence>
<comment type="caution">
    <text evidence="1">The sequence shown here is derived from an EMBL/GenBank/DDBJ whole genome shotgun (WGS) entry which is preliminary data.</text>
</comment>
<dbReference type="Proteomes" id="UP000093508">
    <property type="component" value="Unassembled WGS sequence"/>
</dbReference>
<dbReference type="EMBL" id="MAYF01000312">
    <property type="protein sequence ID" value="OCA77786.1"/>
    <property type="molecule type" value="Genomic_DNA"/>
</dbReference>
<protein>
    <submittedName>
        <fullName evidence="1">Uncharacterized protein</fullName>
    </submittedName>
</protein>
<accession>A0ABX2X369</accession>
<keyword evidence="2" id="KW-1185">Reference proteome</keyword>
<proteinExistence type="predicted"/>
<evidence type="ECO:0000313" key="1">
    <source>
        <dbReference type="EMBL" id="OCA77786.1"/>
    </source>
</evidence>